<gene>
    <name evidence="2" type="ORF">Dsi01nite_093580</name>
</gene>
<keyword evidence="3" id="KW-1185">Reference proteome</keyword>
<feature type="transmembrane region" description="Helical" evidence="1">
    <location>
        <begin position="319"/>
        <end position="340"/>
    </location>
</feature>
<protein>
    <submittedName>
        <fullName evidence="2">Uncharacterized protein</fullName>
    </submittedName>
</protein>
<feature type="transmembrane region" description="Helical" evidence="1">
    <location>
        <begin position="259"/>
        <end position="279"/>
    </location>
</feature>
<feature type="transmembrane region" description="Helical" evidence="1">
    <location>
        <begin position="171"/>
        <end position="190"/>
    </location>
</feature>
<keyword evidence="1" id="KW-1133">Transmembrane helix</keyword>
<feature type="transmembrane region" description="Helical" evidence="1">
    <location>
        <begin position="130"/>
        <end position="151"/>
    </location>
</feature>
<evidence type="ECO:0000313" key="2">
    <source>
        <dbReference type="EMBL" id="GIG51317.1"/>
    </source>
</evidence>
<feature type="transmembrane region" description="Helical" evidence="1">
    <location>
        <begin position="23"/>
        <end position="39"/>
    </location>
</feature>
<evidence type="ECO:0000256" key="1">
    <source>
        <dbReference type="SAM" id="Phobius"/>
    </source>
</evidence>
<feature type="transmembrane region" description="Helical" evidence="1">
    <location>
        <begin position="210"/>
        <end position="229"/>
    </location>
</feature>
<sequence length="347" mass="36066">MATTTAPHATTAPDRPVSTSRRDLAVALATLWLTGGLYLDGWAHSHVPELETFFTPWHGVLYSGYAALAVALVPASLWRGRPAGPVQDWVPAGYGLGLLGAVLFAVGGAVDMAWHTLLGIEVDLEALLSPPHLLLLTAGMLMITTPVRAAAARRAAEAQPSRLPIAGDLPVLLSTLSAVGIAAFFLNYLSPFIDAPAAFDGYGNGQAFGLAQHLTFTTLVVTAALFVWTRLGRIPAGLLTVVVAAASVPNGVFNDFENLAAQLWPLAGAVVADVAVRWVAVRHPHLVPVAVGALLPLLVWTTHLIGVQTSLGVAWSEELWAGVVVLNALAGAVLGTLAAGGRVPARA</sequence>
<dbReference type="AlphaFoldDB" id="A0A919PX65"/>
<feature type="transmembrane region" description="Helical" evidence="1">
    <location>
        <begin position="59"/>
        <end position="77"/>
    </location>
</feature>
<feature type="transmembrane region" description="Helical" evidence="1">
    <location>
        <begin position="286"/>
        <end position="307"/>
    </location>
</feature>
<evidence type="ECO:0000313" key="3">
    <source>
        <dbReference type="Proteomes" id="UP000660611"/>
    </source>
</evidence>
<dbReference type="EMBL" id="BONQ01000153">
    <property type="protein sequence ID" value="GIG51317.1"/>
    <property type="molecule type" value="Genomic_DNA"/>
</dbReference>
<proteinExistence type="predicted"/>
<comment type="caution">
    <text evidence="2">The sequence shown here is derived from an EMBL/GenBank/DDBJ whole genome shotgun (WGS) entry which is preliminary data.</text>
</comment>
<name>A0A919PX65_9ACTN</name>
<accession>A0A919PX65</accession>
<dbReference type="Proteomes" id="UP000660611">
    <property type="component" value="Unassembled WGS sequence"/>
</dbReference>
<dbReference type="RefSeq" id="WP_203852933.1">
    <property type="nucleotide sequence ID" value="NZ_BAAAVW010000032.1"/>
</dbReference>
<feature type="transmembrane region" description="Helical" evidence="1">
    <location>
        <begin position="236"/>
        <end position="253"/>
    </location>
</feature>
<keyword evidence="1" id="KW-0812">Transmembrane</keyword>
<reference evidence="2" key="1">
    <citation type="submission" date="2021-01" db="EMBL/GenBank/DDBJ databases">
        <title>Whole genome shotgun sequence of Dactylosporangium siamense NBRC 106093.</title>
        <authorList>
            <person name="Komaki H."/>
            <person name="Tamura T."/>
        </authorList>
    </citation>
    <scope>NUCLEOTIDE SEQUENCE</scope>
    <source>
        <strain evidence="2">NBRC 106093</strain>
    </source>
</reference>
<organism evidence="2 3">
    <name type="scientific">Dactylosporangium siamense</name>
    <dbReference type="NCBI Taxonomy" id="685454"/>
    <lineage>
        <taxon>Bacteria</taxon>
        <taxon>Bacillati</taxon>
        <taxon>Actinomycetota</taxon>
        <taxon>Actinomycetes</taxon>
        <taxon>Micromonosporales</taxon>
        <taxon>Micromonosporaceae</taxon>
        <taxon>Dactylosporangium</taxon>
    </lineage>
</organism>
<keyword evidence="1" id="KW-0472">Membrane</keyword>
<feature type="transmembrane region" description="Helical" evidence="1">
    <location>
        <begin position="89"/>
        <end position="110"/>
    </location>
</feature>